<dbReference type="RefSeq" id="WP_156540284.1">
    <property type="nucleotide sequence ID" value="NZ_AP023268.1"/>
</dbReference>
<accession>A0A6I4FZD1</accession>
<reference evidence="1 2" key="1">
    <citation type="submission" date="2019-12" db="EMBL/GenBank/DDBJ databases">
        <title>Whole-genome sequencing of Allorhizobium vitis.</title>
        <authorList>
            <person name="Gan H.M."/>
            <person name="Szegedi E."/>
            <person name="Burr T."/>
            <person name="Savka M.A."/>
        </authorList>
    </citation>
    <scope>NUCLEOTIDE SEQUENCE [LARGE SCALE GENOMIC DNA]</scope>
    <source>
        <strain evidence="1 2">CG516</strain>
    </source>
</reference>
<sequence length="82" mass="9300">MAIQVPASAFSRQFGKIREEVYDVGVIEVTSHDRVVGAYISPRELEHFKRLKSQEVRVLHVSEIDDDLLGEIENAQYGVISK</sequence>
<dbReference type="Proteomes" id="UP000477951">
    <property type="component" value="Unassembled WGS sequence"/>
</dbReference>
<comment type="caution">
    <text evidence="1">The sequence shown here is derived from an EMBL/GenBank/DDBJ whole genome shotgun (WGS) entry which is preliminary data.</text>
</comment>
<evidence type="ECO:0000313" key="1">
    <source>
        <dbReference type="EMBL" id="MUZ71219.1"/>
    </source>
</evidence>
<gene>
    <name evidence="1" type="ORF">GOZ90_00890</name>
</gene>
<evidence type="ECO:0000313" key="2">
    <source>
        <dbReference type="Proteomes" id="UP000477951"/>
    </source>
</evidence>
<dbReference type="EMBL" id="WPHR01000001">
    <property type="protein sequence ID" value="MUZ71219.1"/>
    <property type="molecule type" value="Genomic_DNA"/>
</dbReference>
<name>A0A6I4FZD1_AGRVI</name>
<dbReference type="AlphaFoldDB" id="A0A6I4FZD1"/>
<protein>
    <submittedName>
        <fullName evidence="1">Uncharacterized protein</fullName>
    </submittedName>
</protein>
<proteinExistence type="predicted"/>
<organism evidence="1 2">
    <name type="scientific">Agrobacterium vitis</name>
    <name type="common">Rhizobium vitis</name>
    <dbReference type="NCBI Taxonomy" id="373"/>
    <lineage>
        <taxon>Bacteria</taxon>
        <taxon>Pseudomonadati</taxon>
        <taxon>Pseudomonadota</taxon>
        <taxon>Alphaproteobacteria</taxon>
        <taxon>Hyphomicrobiales</taxon>
        <taxon>Rhizobiaceae</taxon>
        <taxon>Rhizobium/Agrobacterium group</taxon>
        <taxon>Agrobacterium</taxon>
    </lineage>
</organism>